<dbReference type="AlphaFoldDB" id="A0A517MDR6"/>
<keyword evidence="2" id="KW-0472">Membrane</keyword>
<keyword evidence="2" id="KW-0812">Transmembrane</keyword>
<sequence>MTDLNPSNQNPYAAATGNISLHSDVAATVNTPQTDARRLGFWQFFLGIILLAIFGIVVLILGLQMLLAGVLAGSIAGVIGVGLVILIMAFFYLLPAISIMRAGATAKQYSVTPDAVQQTLLLERQLRTWRVLGSLALLGVVFSFSALALTVGRTVTSSPPGALGPAVRDVTVPVESDSLQPSQPATSLSSEEGT</sequence>
<evidence type="ECO:0000313" key="4">
    <source>
        <dbReference type="Proteomes" id="UP000320672"/>
    </source>
</evidence>
<keyword evidence="2" id="KW-1133">Transmembrane helix</keyword>
<evidence type="ECO:0000313" key="3">
    <source>
        <dbReference type="EMBL" id="QDS93029.1"/>
    </source>
</evidence>
<feature type="transmembrane region" description="Helical" evidence="2">
    <location>
        <begin position="69"/>
        <end position="94"/>
    </location>
</feature>
<protein>
    <submittedName>
        <fullName evidence="3">Uncharacterized protein</fullName>
    </submittedName>
</protein>
<evidence type="ECO:0000256" key="2">
    <source>
        <dbReference type="SAM" id="Phobius"/>
    </source>
</evidence>
<reference evidence="3 4" key="1">
    <citation type="submission" date="2019-02" db="EMBL/GenBank/DDBJ databases">
        <title>Deep-cultivation of Planctomycetes and their phenomic and genomic characterization uncovers novel biology.</title>
        <authorList>
            <person name="Wiegand S."/>
            <person name="Jogler M."/>
            <person name="Boedeker C."/>
            <person name="Pinto D."/>
            <person name="Vollmers J."/>
            <person name="Rivas-Marin E."/>
            <person name="Kohn T."/>
            <person name="Peeters S.H."/>
            <person name="Heuer A."/>
            <person name="Rast P."/>
            <person name="Oberbeckmann S."/>
            <person name="Bunk B."/>
            <person name="Jeske O."/>
            <person name="Meyerdierks A."/>
            <person name="Storesund J.E."/>
            <person name="Kallscheuer N."/>
            <person name="Luecker S."/>
            <person name="Lage O.M."/>
            <person name="Pohl T."/>
            <person name="Merkel B.J."/>
            <person name="Hornburger P."/>
            <person name="Mueller R.-W."/>
            <person name="Bruemmer F."/>
            <person name="Labrenz M."/>
            <person name="Spormann A.M."/>
            <person name="Op den Camp H."/>
            <person name="Overmann J."/>
            <person name="Amann R."/>
            <person name="Jetten M.S.M."/>
            <person name="Mascher T."/>
            <person name="Medema M.H."/>
            <person name="Devos D.P."/>
            <person name="Kaster A.-K."/>
            <person name="Ovreas L."/>
            <person name="Rohde M."/>
            <person name="Galperin M.Y."/>
            <person name="Jogler C."/>
        </authorList>
    </citation>
    <scope>NUCLEOTIDE SEQUENCE [LARGE SCALE GENOMIC DNA]</scope>
    <source>
        <strain evidence="3 4">FF011L</strain>
    </source>
</reference>
<feature type="compositionally biased region" description="Polar residues" evidence="1">
    <location>
        <begin position="177"/>
        <end position="194"/>
    </location>
</feature>
<feature type="transmembrane region" description="Helical" evidence="2">
    <location>
        <begin position="131"/>
        <end position="151"/>
    </location>
</feature>
<dbReference type="Proteomes" id="UP000320672">
    <property type="component" value="Chromosome"/>
</dbReference>
<feature type="transmembrane region" description="Helical" evidence="2">
    <location>
        <begin position="41"/>
        <end position="63"/>
    </location>
</feature>
<gene>
    <name evidence="3" type="ORF">FF011L_17840</name>
</gene>
<proteinExistence type="predicted"/>
<dbReference type="KEGG" id="rml:FF011L_17840"/>
<accession>A0A517MDR6</accession>
<dbReference type="RefSeq" id="WP_145351184.1">
    <property type="nucleotide sequence ID" value="NZ_CP036262.1"/>
</dbReference>
<name>A0A517MDR6_9BACT</name>
<organism evidence="3 4">
    <name type="scientific">Roseimaritima multifibrata</name>
    <dbReference type="NCBI Taxonomy" id="1930274"/>
    <lineage>
        <taxon>Bacteria</taxon>
        <taxon>Pseudomonadati</taxon>
        <taxon>Planctomycetota</taxon>
        <taxon>Planctomycetia</taxon>
        <taxon>Pirellulales</taxon>
        <taxon>Pirellulaceae</taxon>
        <taxon>Roseimaritima</taxon>
    </lineage>
</organism>
<evidence type="ECO:0000256" key="1">
    <source>
        <dbReference type="SAM" id="MobiDB-lite"/>
    </source>
</evidence>
<keyword evidence="4" id="KW-1185">Reference proteome</keyword>
<dbReference type="EMBL" id="CP036262">
    <property type="protein sequence ID" value="QDS93029.1"/>
    <property type="molecule type" value="Genomic_DNA"/>
</dbReference>
<feature type="region of interest" description="Disordered" evidence="1">
    <location>
        <begin position="175"/>
        <end position="194"/>
    </location>
</feature>